<evidence type="ECO:0000256" key="1">
    <source>
        <dbReference type="ARBA" id="ARBA00022729"/>
    </source>
</evidence>
<dbReference type="EMBL" id="RHFK02000015">
    <property type="protein sequence ID" value="TWW64984.1"/>
    <property type="molecule type" value="Genomic_DNA"/>
</dbReference>
<proteinExistence type="predicted"/>
<dbReference type="InterPro" id="IPR042235">
    <property type="entry name" value="ZP-C_dom"/>
</dbReference>
<sequence>MPLSKQTLHHYLPFYASHNPDYATDHKNSFKISLIVVVLWPQVVAAQPDPSLSFEAFDDISFSLCWMSKGDVLDRENASVWLNGVALTSVRKLGKVSSLTVSPGVENTLTLQYRGSAQSWTLKITPGTTLTKVRGDQKPQQQPLSDTKGFQDILSPDEVFACENGTLFFHQDENFFLAFGYTARLTVVLQFSSSSMLMVSWTEKDETVSRTTLYQSELDSYTNLGMDTTTNNHYSFTALESCSSYVVCVEIAGTQSLTCLAAVTDPDIPQDLKVLSWNGTTISLVWAPPENKKYSLFLVSAFYLNGTDHVTEEVHLWHTEESLVFVLSDLHPCSRVRFGLQTVCEKGIESQYSEMVHNDGNSLYSSVEALCQTSYGPNNYTLTWEVRNTSSVSKFRVYHEGALQGTTHFTNYTVDGLLPCQEYQAKVEALCGDVVMNVQTVATHTGLHGVSDLKYRSNDSTAMWVSSGEHPGIAFLYELSLLNGTTLHKSQVTDTEVHLPGLDDSKSYLLDVWEQCEGQWESERAQLCIEGANSSLMMFLRAVGPILDQELQLNFSRFGLTVVVPWSLPQDLQDNASEPRHTMKEIIREKLQSLLQGFKQSVHVEVSSVEPAAHPNKTEIVFMTFDVSQTEHLLLPAAEQLKYIRLRNESNIKITDSSIYWDIPDLCASSKHALCPPNSLCVNTLGYYTCVCQHGYYDVRFFMQPQVLQHPVCNEKGLFSQCLHNMVAGGIAKAYLMSRLGGKVNVKLNEGQCKVQEQDMFYYFRTSQKTSKCGTKRQVNRTHIEFQNMLSVSLRKTKIIRRRDFKIIWKCVYPRHYTRNTGVSVGTDWLSTLSLVEFSSSLQLGLIMTLYTNDSYMHQYTSVVQLESEDVLFFQVALQTNNTFASDVLLQVDSCWATESRHPDDAVQGILLQDGCPIDETFQWLSVNGGAQRSRFSVEMFTMPQGLPLYIHCLANICGPDEECSKDCSSHSRAKRSVLHANGRRKLGAVVSAGPVLVNARVQESKSSFWTEHMRMIFTVAGLIGFLIVTVLSVTASKAIMTYYERLRLKVFYQ</sequence>
<dbReference type="GO" id="GO:0005509">
    <property type="term" value="F:calcium ion binding"/>
    <property type="evidence" value="ECO:0007669"/>
    <property type="project" value="InterPro"/>
</dbReference>
<evidence type="ECO:0000256" key="4">
    <source>
        <dbReference type="SAM" id="Phobius"/>
    </source>
</evidence>
<dbReference type="SMART" id="SM00241">
    <property type="entry name" value="ZP"/>
    <property type="match status" value="1"/>
</dbReference>
<dbReference type="Gene3D" id="2.60.40.3210">
    <property type="entry name" value="Zona pellucida, ZP-N domain"/>
    <property type="match status" value="1"/>
</dbReference>
<dbReference type="PROSITE" id="PS50853">
    <property type="entry name" value="FN3"/>
    <property type="match status" value="1"/>
</dbReference>
<dbReference type="InterPro" id="IPR036116">
    <property type="entry name" value="FN3_sf"/>
</dbReference>
<dbReference type="CDD" id="cd00054">
    <property type="entry name" value="EGF_CA"/>
    <property type="match status" value="1"/>
</dbReference>
<dbReference type="Gene3D" id="2.60.40.10">
    <property type="entry name" value="Immunoglobulins"/>
    <property type="match status" value="2"/>
</dbReference>
<organism evidence="8 9">
    <name type="scientific">Takifugu flavidus</name>
    <name type="common">sansaifugu</name>
    <dbReference type="NCBI Taxonomy" id="433684"/>
    <lineage>
        <taxon>Eukaryota</taxon>
        <taxon>Metazoa</taxon>
        <taxon>Chordata</taxon>
        <taxon>Craniata</taxon>
        <taxon>Vertebrata</taxon>
        <taxon>Euteleostomi</taxon>
        <taxon>Actinopterygii</taxon>
        <taxon>Neopterygii</taxon>
        <taxon>Teleostei</taxon>
        <taxon>Neoteleostei</taxon>
        <taxon>Acanthomorphata</taxon>
        <taxon>Eupercaria</taxon>
        <taxon>Tetraodontiformes</taxon>
        <taxon>Tetradontoidea</taxon>
        <taxon>Tetraodontidae</taxon>
        <taxon>Takifugu</taxon>
    </lineage>
</organism>
<dbReference type="PANTHER" id="PTHR14002:SF60">
    <property type="entry name" value="ZP DOMAIN-CONTAINING PROTEIN"/>
    <property type="match status" value="1"/>
</dbReference>
<dbReference type="SUPFAM" id="SSF57196">
    <property type="entry name" value="EGF/Laminin"/>
    <property type="match status" value="1"/>
</dbReference>
<keyword evidence="3" id="KW-0245">EGF-like domain</keyword>
<comment type="caution">
    <text evidence="3">Lacks conserved residue(s) required for the propagation of feature annotation.</text>
</comment>
<dbReference type="AlphaFoldDB" id="A0A5C6NC07"/>
<comment type="caution">
    <text evidence="8">The sequence shown here is derived from an EMBL/GenBank/DDBJ whole genome shotgun (WGS) entry which is preliminary data.</text>
</comment>
<dbReference type="CDD" id="cd00063">
    <property type="entry name" value="FN3"/>
    <property type="match status" value="1"/>
</dbReference>
<feature type="domain" description="ZP" evidence="7">
    <location>
        <begin position="721"/>
        <end position="975"/>
    </location>
</feature>
<dbReference type="InterPro" id="IPR055355">
    <property type="entry name" value="ZP-C"/>
</dbReference>
<dbReference type="SMART" id="SM00060">
    <property type="entry name" value="FN3"/>
    <property type="match status" value="2"/>
</dbReference>
<evidence type="ECO:0000259" key="5">
    <source>
        <dbReference type="PROSITE" id="PS50026"/>
    </source>
</evidence>
<dbReference type="Gene3D" id="2.60.40.4100">
    <property type="entry name" value="Zona pellucida, ZP-C domain"/>
    <property type="match status" value="1"/>
</dbReference>
<dbReference type="InterPro" id="IPR001507">
    <property type="entry name" value="ZP_dom"/>
</dbReference>
<feature type="domain" description="Fibronectin type-III" evidence="6">
    <location>
        <begin position="268"/>
        <end position="369"/>
    </location>
</feature>
<evidence type="ECO:0000313" key="9">
    <source>
        <dbReference type="Proteomes" id="UP000324091"/>
    </source>
</evidence>
<dbReference type="SUPFAM" id="SSF49265">
    <property type="entry name" value="Fibronectin type III"/>
    <property type="match status" value="1"/>
</dbReference>
<keyword evidence="4" id="KW-0812">Transmembrane</keyword>
<gene>
    <name evidence="8" type="ORF">D4764_22G0006310</name>
</gene>
<evidence type="ECO:0008006" key="10">
    <source>
        <dbReference type="Google" id="ProtNLM"/>
    </source>
</evidence>
<keyword evidence="4" id="KW-0472">Membrane</keyword>
<dbReference type="InterPro" id="IPR013783">
    <property type="entry name" value="Ig-like_fold"/>
</dbReference>
<evidence type="ECO:0000259" key="6">
    <source>
        <dbReference type="PROSITE" id="PS50853"/>
    </source>
</evidence>
<reference evidence="8 9" key="1">
    <citation type="submission" date="2019-04" db="EMBL/GenBank/DDBJ databases">
        <title>Chromosome genome assembly for Takifugu flavidus.</title>
        <authorList>
            <person name="Xiao S."/>
        </authorList>
    </citation>
    <scope>NUCLEOTIDE SEQUENCE [LARGE SCALE GENOMIC DNA]</scope>
    <source>
        <strain evidence="8">HTHZ2018</strain>
        <tissue evidence="8">Muscle</tissue>
    </source>
</reference>
<feature type="transmembrane region" description="Helical" evidence="4">
    <location>
        <begin position="1016"/>
        <end position="1040"/>
    </location>
</feature>
<dbReference type="SMART" id="SM00179">
    <property type="entry name" value="EGF_CA"/>
    <property type="match status" value="1"/>
</dbReference>
<feature type="domain" description="EGF-like" evidence="5">
    <location>
        <begin position="663"/>
        <end position="702"/>
    </location>
</feature>
<dbReference type="Pfam" id="PF00100">
    <property type="entry name" value="Zona_pellucida"/>
    <property type="match status" value="1"/>
</dbReference>
<dbReference type="Gene3D" id="2.10.25.10">
    <property type="entry name" value="Laminin"/>
    <property type="match status" value="1"/>
</dbReference>
<dbReference type="PROSITE" id="PS51034">
    <property type="entry name" value="ZP_2"/>
    <property type="match status" value="1"/>
</dbReference>
<name>A0A5C6NC07_9TELE</name>
<evidence type="ECO:0000256" key="3">
    <source>
        <dbReference type="PROSITE-ProRule" id="PRU00076"/>
    </source>
</evidence>
<dbReference type="InterPro" id="IPR000152">
    <property type="entry name" value="EGF-type_Asp/Asn_hydroxyl_site"/>
</dbReference>
<protein>
    <recommendedName>
        <fullName evidence="10">Uromodulin-like 1</fullName>
    </recommendedName>
</protein>
<keyword evidence="1" id="KW-0732">Signal</keyword>
<dbReference type="PROSITE" id="PS50026">
    <property type="entry name" value="EGF_3"/>
    <property type="match status" value="1"/>
</dbReference>
<keyword evidence="2" id="KW-1015">Disulfide bond</keyword>
<evidence type="ECO:0000256" key="2">
    <source>
        <dbReference type="ARBA" id="ARBA00023157"/>
    </source>
</evidence>
<keyword evidence="9" id="KW-1185">Reference proteome</keyword>
<dbReference type="InterPro" id="IPR000742">
    <property type="entry name" value="EGF"/>
</dbReference>
<evidence type="ECO:0000313" key="8">
    <source>
        <dbReference type="EMBL" id="TWW64984.1"/>
    </source>
</evidence>
<dbReference type="InterPro" id="IPR003961">
    <property type="entry name" value="FN3_dom"/>
</dbReference>
<evidence type="ECO:0000259" key="7">
    <source>
        <dbReference type="PROSITE" id="PS51034"/>
    </source>
</evidence>
<dbReference type="PANTHER" id="PTHR14002">
    <property type="entry name" value="ENDOGLIN/TGF-BETA RECEPTOR TYPE III"/>
    <property type="match status" value="1"/>
</dbReference>
<dbReference type="PROSITE" id="PS00010">
    <property type="entry name" value="ASX_HYDROXYL"/>
    <property type="match status" value="1"/>
</dbReference>
<dbReference type="Proteomes" id="UP000324091">
    <property type="component" value="Chromosome 22"/>
</dbReference>
<keyword evidence="4" id="KW-1133">Transmembrane helix</keyword>
<accession>A0A5C6NC07</accession>
<dbReference type="InterPro" id="IPR001881">
    <property type="entry name" value="EGF-like_Ca-bd_dom"/>
</dbReference>